<accession>F0W598</accession>
<gene>
    <name evidence="2" type="primary">AlNc14C20G2064</name>
    <name evidence="2" type="ORF">ALNC14_024320</name>
</gene>
<evidence type="ECO:0000256" key="1">
    <source>
        <dbReference type="SAM" id="SignalP"/>
    </source>
</evidence>
<protein>
    <submittedName>
        <fullName evidence="2">AlNc14C20G2064 protein</fullName>
    </submittedName>
</protein>
<feature type="chain" id="PRO_5003261494" evidence="1">
    <location>
        <begin position="31"/>
        <end position="55"/>
    </location>
</feature>
<feature type="signal peptide" evidence="1">
    <location>
        <begin position="1"/>
        <end position="30"/>
    </location>
</feature>
<evidence type="ECO:0000313" key="2">
    <source>
        <dbReference type="EMBL" id="CCA16289.1"/>
    </source>
</evidence>
<sequence length="55" mass="6093">MILLKSVGTQSGASLFLLSLLFLCLHPDKTTEFEQYPLYALHGIQEPIRCNVSVG</sequence>
<reference evidence="2" key="2">
    <citation type="submission" date="2011-02" db="EMBL/GenBank/DDBJ databases">
        <authorList>
            <person name="MacLean D."/>
        </authorList>
    </citation>
    <scope>NUCLEOTIDE SEQUENCE</scope>
</reference>
<name>F0W598_9STRA</name>
<dbReference type="AlphaFoldDB" id="F0W598"/>
<keyword evidence="1" id="KW-0732">Signal</keyword>
<organism evidence="2">
    <name type="scientific">Albugo laibachii Nc14</name>
    <dbReference type="NCBI Taxonomy" id="890382"/>
    <lineage>
        <taxon>Eukaryota</taxon>
        <taxon>Sar</taxon>
        <taxon>Stramenopiles</taxon>
        <taxon>Oomycota</taxon>
        <taxon>Peronosporomycetes</taxon>
        <taxon>Albuginales</taxon>
        <taxon>Albuginaceae</taxon>
        <taxon>Albugo</taxon>
    </lineage>
</organism>
<dbReference type="EMBL" id="FR824065">
    <property type="protein sequence ID" value="CCA16289.1"/>
    <property type="molecule type" value="Genomic_DNA"/>
</dbReference>
<reference evidence="2" key="1">
    <citation type="journal article" date="2011" name="PLoS Biol.">
        <title>Gene gain and loss during evolution of obligate parasitism in the white rust pathogen of Arabidopsis thaliana.</title>
        <authorList>
            <person name="Kemen E."/>
            <person name="Gardiner A."/>
            <person name="Schultz-Larsen T."/>
            <person name="Kemen A.C."/>
            <person name="Balmuth A.L."/>
            <person name="Robert-Seilaniantz A."/>
            <person name="Bailey K."/>
            <person name="Holub E."/>
            <person name="Studholme D.J."/>
            <person name="Maclean D."/>
            <person name="Jones J.D."/>
        </authorList>
    </citation>
    <scope>NUCLEOTIDE SEQUENCE</scope>
</reference>
<dbReference type="HOGENOM" id="CLU_3036349_0_0_1"/>
<proteinExistence type="predicted"/>